<sequence length="107" mass="11774">RGQYGLHVWWAMRSRGHRGFIELPLFSLFSLFSLVPACETRQARRAVQGSCIDGAALKVLRAVLARTAGWGIKFPTPQYQCGGHFEGINGGRGGHPVYSEVCVCCHL</sequence>
<dbReference type="EMBL" id="JARKIB010000101">
    <property type="protein sequence ID" value="KAJ7740839.1"/>
    <property type="molecule type" value="Genomic_DNA"/>
</dbReference>
<accession>A0AAD7IF38</accession>
<keyword evidence="1" id="KW-0812">Transmembrane</keyword>
<reference evidence="2" key="1">
    <citation type="submission" date="2023-03" db="EMBL/GenBank/DDBJ databases">
        <title>Massive genome expansion in bonnet fungi (Mycena s.s.) driven by repeated elements and novel gene families across ecological guilds.</title>
        <authorList>
            <consortium name="Lawrence Berkeley National Laboratory"/>
            <person name="Harder C.B."/>
            <person name="Miyauchi S."/>
            <person name="Viragh M."/>
            <person name="Kuo A."/>
            <person name="Thoen E."/>
            <person name="Andreopoulos B."/>
            <person name="Lu D."/>
            <person name="Skrede I."/>
            <person name="Drula E."/>
            <person name="Henrissat B."/>
            <person name="Morin E."/>
            <person name="Kohler A."/>
            <person name="Barry K."/>
            <person name="LaButti K."/>
            <person name="Morin E."/>
            <person name="Salamov A."/>
            <person name="Lipzen A."/>
            <person name="Mereny Z."/>
            <person name="Hegedus B."/>
            <person name="Baldrian P."/>
            <person name="Stursova M."/>
            <person name="Weitz H."/>
            <person name="Taylor A."/>
            <person name="Grigoriev I.V."/>
            <person name="Nagy L.G."/>
            <person name="Martin F."/>
            <person name="Kauserud H."/>
        </authorList>
    </citation>
    <scope>NUCLEOTIDE SEQUENCE</scope>
    <source>
        <strain evidence="2">CBHHK182m</strain>
    </source>
</reference>
<evidence type="ECO:0000313" key="2">
    <source>
        <dbReference type="EMBL" id="KAJ7740839.1"/>
    </source>
</evidence>
<organism evidence="2 3">
    <name type="scientific">Mycena metata</name>
    <dbReference type="NCBI Taxonomy" id="1033252"/>
    <lineage>
        <taxon>Eukaryota</taxon>
        <taxon>Fungi</taxon>
        <taxon>Dikarya</taxon>
        <taxon>Basidiomycota</taxon>
        <taxon>Agaricomycotina</taxon>
        <taxon>Agaricomycetes</taxon>
        <taxon>Agaricomycetidae</taxon>
        <taxon>Agaricales</taxon>
        <taxon>Marasmiineae</taxon>
        <taxon>Mycenaceae</taxon>
        <taxon>Mycena</taxon>
    </lineage>
</organism>
<keyword evidence="3" id="KW-1185">Reference proteome</keyword>
<keyword evidence="1" id="KW-1133">Transmembrane helix</keyword>
<comment type="caution">
    <text evidence="2">The sequence shown here is derived from an EMBL/GenBank/DDBJ whole genome shotgun (WGS) entry which is preliminary data.</text>
</comment>
<feature type="transmembrane region" description="Helical" evidence="1">
    <location>
        <begin position="20"/>
        <end position="38"/>
    </location>
</feature>
<evidence type="ECO:0000256" key="1">
    <source>
        <dbReference type="SAM" id="Phobius"/>
    </source>
</evidence>
<dbReference type="AlphaFoldDB" id="A0AAD7IF38"/>
<gene>
    <name evidence="2" type="ORF">B0H16DRAFT_1566442</name>
</gene>
<protein>
    <submittedName>
        <fullName evidence="2">Uncharacterized protein</fullName>
    </submittedName>
</protein>
<keyword evidence="1" id="KW-0472">Membrane</keyword>
<feature type="non-terminal residue" evidence="2">
    <location>
        <position position="107"/>
    </location>
</feature>
<feature type="non-terminal residue" evidence="2">
    <location>
        <position position="1"/>
    </location>
</feature>
<evidence type="ECO:0000313" key="3">
    <source>
        <dbReference type="Proteomes" id="UP001215598"/>
    </source>
</evidence>
<name>A0AAD7IF38_9AGAR</name>
<dbReference type="Proteomes" id="UP001215598">
    <property type="component" value="Unassembled WGS sequence"/>
</dbReference>
<proteinExistence type="predicted"/>